<evidence type="ECO:0000313" key="1">
    <source>
        <dbReference type="EMBL" id="MFC4390022.1"/>
    </source>
</evidence>
<protein>
    <submittedName>
        <fullName evidence="1">Uncharacterized protein</fullName>
    </submittedName>
</protein>
<accession>A0ABV8VZN6</accession>
<dbReference type="EMBL" id="JBHSCO010000001">
    <property type="protein sequence ID" value="MFC4390022.1"/>
    <property type="molecule type" value="Genomic_DNA"/>
</dbReference>
<name>A0ABV8VZN6_9FLAO</name>
<reference evidence="2" key="1">
    <citation type="journal article" date="2019" name="Int. J. Syst. Evol. Microbiol.">
        <title>The Global Catalogue of Microorganisms (GCM) 10K type strain sequencing project: providing services to taxonomists for standard genome sequencing and annotation.</title>
        <authorList>
            <consortium name="The Broad Institute Genomics Platform"/>
            <consortium name="The Broad Institute Genome Sequencing Center for Infectious Disease"/>
            <person name="Wu L."/>
            <person name="Ma J."/>
        </authorList>
    </citation>
    <scope>NUCLEOTIDE SEQUENCE [LARGE SCALE GENOMIC DNA]</scope>
    <source>
        <strain evidence="2">CGMCC 1.15345</strain>
    </source>
</reference>
<sequence length="95" mass="10032">MEICDVLGELILFGSVGALLLSSYLNKNGHSKAGSILESLAVPIIGIGLAKYKGVIKSQIEIAAGMNKNQSYLSPKHTNYIDEAANLVIESIASL</sequence>
<keyword evidence="2" id="KW-1185">Reference proteome</keyword>
<comment type="caution">
    <text evidence="1">The sequence shown here is derived from an EMBL/GenBank/DDBJ whole genome shotgun (WGS) entry which is preliminary data.</text>
</comment>
<evidence type="ECO:0000313" key="2">
    <source>
        <dbReference type="Proteomes" id="UP001595719"/>
    </source>
</evidence>
<organism evidence="1 2">
    <name type="scientific">Flavobacterium quisquiliarum</name>
    <dbReference type="NCBI Taxonomy" id="1834436"/>
    <lineage>
        <taxon>Bacteria</taxon>
        <taxon>Pseudomonadati</taxon>
        <taxon>Bacteroidota</taxon>
        <taxon>Flavobacteriia</taxon>
        <taxon>Flavobacteriales</taxon>
        <taxon>Flavobacteriaceae</taxon>
        <taxon>Flavobacterium</taxon>
    </lineage>
</organism>
<proteinExistence type="predicted"/>
<dbReference type="RefSeq" id="WP_219071377.1">
    <property type="nucleotide sequence ID" value="NZ_JBHSCO010000001.1"/>
</dbReference>
<dbReference type="Proteomes" id="UP001595719">
    <property type="component" value="Unassembled WGS sequence"/>
</dbReference>
<gene>
    <name evidence="1" type="ORF">ACFOY0_03340</name>
</gene>